<evidence type="ECO:0000256" key="3">
    <source>
        <dbReference type="ARBA" id="ARBA00022729"/>
    </source>
</evidence>
<dbReference type="EMBL" id="BMGR01000004">
    <property type="protein sequence ID" value="GGF99629.1"/>
    <property type="molecule type" value="Genomic_DNA"/>
</dbReference>
<dbReference type="SMART" id="SM00327">
    <property type="entry name" value="VWA"/>
    <property type="match status" value="1"/>
</dbReference>
<feature type="chain" id="PRO_5036710740" description="VWFA domain-containing protein" evidence="5">
    <location>
        <begin position="26"/>
        <end position="430"/>
    </location>
</feature>
<dbReference type="InterPro" id="IPR002035">
    <property type="entry name" value="VWF_A"/>
</dbReference>
<feature type="compositionally biased region" description="Low complexity" evidence="4">
    <location>
        <begin position="30"/>
        <end position="48"/>
    </location>
</feature>
<gene>
    <name evidence="7" type="ORF">GCM10010916_16110</name>
</gene>
<comment type="subcellular location">
    <subcellularLocation>
        <location evidence="1">Secreted</location>
    </subcellularLocation>
</comment>
<dbReference type="PROSITE" id="PS50234">
    <property type="entry name" value="VWFA"/>
    <property type="match status" value="1"/>
</dbReference>
<dbReference type="InterPro" id="IPR052969">
    <property type="entry name" value="Thr-specific_kinase-like"/>
</dbReference>
<dbReference type="InterPro" id="IPR036465">
    <property type="entry name" value="vWFA_dom_sf"/>
</dbReference>
<dbReference type="PANTHER" id="PTHR47763:SF1">
    <property type="entry name" value="DUF659 DOMAIN-CONTAINING PROTEIN"/>
    <property type="match status" value="1"/>
</dbReference>
<feature type="region of interest" description="Disordered" evidence="4">
    <location>
        <begin position="27"/>
        <end position="89"/>
    </location>
</feature>
<evidence type="ECO:0000259" key="6">
    <source>
        <dbReference type="PROSITE" id="PS50234"/>
    </source>
</evidence>
<feature type="domain" description="VWFA" evidence="6">
    <location>
        <begin position="222"/>
        <end position="418"/>
    </location>
</feature>
<dbReference type="AlphaFoldDB" id="A0A917CVH6"/>
<keyword evidence="2" id="KW-0964">Secreted</keyword>
<protein>
    <recommendedName>
        <fullName evidence="6">VWFA domain-containing protein</fullName>
    </recommendedName>
</protein>
<keyword evidence="8" id="KW-1185">Reference proteome</keyword>
<dbReference type="InterPro" id="IPR056861">
    <property type="entry name" value="HMCN1-like_VWA"/>
</dbReference>
<dbReference type="Gene3D" id="3.40.50.410">
    <property type="entry name" value="von Willebrand factor, type A domain"/>
    <property type="match status" value="1"/>
</dbReference>
<dbReference type="SUPFAM" id="SSF53300">
    <property type="entry name" value="vWA-like"/>
    <property type="match status" value="1"/>
</dbReference>
<evidence type="ECO:0000256" key="1">
    <source>
        <dbReference type="ARBA" id="ARBA00004613"/>
    </source>
</evidence>
<dbReference type="PROSITE" id="PS51257">
    <property type="entry name" value="PROKAR_LIPOPROTEIN"/>
    <property type="match status" value="1"/>
</dbReference>
<name>A0A917CVH6_9BACL</name>
<reference evidence="7" key="2">
    <citation type="submission" date="2020-09" db="EMBL/GenBank/DDBJ databases">
        <authorList>
            <person name="Sun Q."/>
            <person name="Zhou Y."/>
        </authorList>
    </citation>
    <scope>NUCLEOTIDE SEQUENCE</scope>
    <source>
        <strain evidence="7">CGMCC 1.12987</strain>
    </source>
</reference>
<evidence type="ECO:0000313" key="8">
    <source>
        <dbReference type="Proteomes" id="UP000644756"/>
    </source>
</evidence>
<dbReference type="Proteomes" id="UP000644756">
    <property type="component" value="Unassembled WGS sequence"/>
</dbReference>
<evidence type="ECO:0000256" key="5">
    <source>
        <dbReference type="SAM" id="SignalP"/>
    </source>
</evidence>
<dbReference type="GO" id="GO:0004674">
    <property type="term" value="F:protein serine/threonine kinase activity"/>
    <property type="evidence" value="ECO:0007669"/>
    <property type="project" value="TreeGrafter"/>
</dbReference>
<organism evidence="7 8">
    <name type="scientific">Paenibacillus abyssi</name>
    <dbReference type="NCBI Taxonomy" id="1340531"/>
    <lineage>
        <taxon>Bacteria</taxon>
        <taxon>Bacillati</taxon>
        <taxon>Bacillota</taxon>
        <taxon>Bacilli</taxon>
        <taxon>Bacillales</taxon>
        <taxon>Paenibacillaceae</taxon>
        <taxon>Paenibacillus</taxon>
    </lineage>
</organism>
<accession>A0A917CVH6</accession>
<reference evidence="7" key="1">
    <citation type="journal article" date="2014" name="Int. J. Syst. Evol. Microbiol.">
        <title>Complete genome sequence of Corynebacterium casei LMG S-19264T (=DSM 44701T), isolated from a smear-ripened cheese.</title>
        <authorList>
            <consortium name="US DOE Joint Genome Institute (JGI-PGF)"/>
            <person name="Walter F."/>
            <person name="Albersmeier A."/>
            <person name="Kalinowski J."/>
            <person name="Ruckert C."/>
        </authorList>
    </citation>
    <scope>NUCLEOTIDE SEQUENCE</scope>
    <source>
        <strain evidence="7">CGMCC 1.12987</strain>
    </source>
</reference>
<dbReference type="PANTHER" id="PTHR47763">
    <property type="entry name" value="ALPHA-PROTEIN KINASE VWKA"/>
    <property type="match status" value="1"/>
</dbReference>
<keyword evidence="3 5" id="KW-0732">Signal</keyword>
<dbReference type="RefSeq" id="WP_188530539.1">
    <property type="nucleotide sequence ID" value="NZ_BMGR01000004.1"/>
</dbReference>
<evidence type="ECO:0000256" key="2">
    <source>
        <dbReference type="ARBA" id="ARBA00022525"/>
    </source>
</evidence>
<evidence type="ECO:0000313" key="7">
    <source>
        <dbReference type="EMBL" id="GGF99629.1"/>
    </source>
</evidence>
<dbReference type="Pfam" id="PF25106">
    <property type="entry name" value="VWA_4"/>
    <property type="match status" value="1"/>
</dbReference>
<feature type="signal peptide" evidence="5">
    <location>
        <begin position="1"/>
        <end position="25"/>
    </location>
</feature>
<proteinExistence type="predicted"/>
<comment type="caution">
    <text evidence="7">The sequence shown here is derived from an EMBL/GenBank/DDBJ whole genome shotgun (WGS) entry which is preliminary data.</text>
</comment>
<dbReference type="GO" id="GO:0005737">
    <property type="term" value="C:cytoplasm"/>
    <property type="evidence" value="ECO:0007669"/>
    <property type="project" value="TreeGrafter"/>
</dbReference>
<sequence>MKAGLLRGVLLLFAVVFLIAGCSKAEDHAGSSNSGNSTASPSAGNGATESNESATLEPSPPPGSGDGEESRGGGAGGQGGPEPQAGQLTAGEWNDTLDWSRWGNLLNSRKGDEYQRHWGYFRFNRLAVEVTSGQRPVVDARLVLKDQTDHAVWEARTDNHGRAFAYAWLFDDHNQSGGDDEFSVELYIGQDIVKRYENVSIPRKEILQIDVQQNVAMPESADVMLVIDTTGSMADELQYLAAELKDVINRVNEQTEQELSLRLSANFYRDLYDDYVVKPFPFTKDVDEAVRQIAAQEAEGGGDYPEAVDEALANALYEHEWSREARARLLLLVMDAPPHDDKRTMGKMRDLTIEAARMGVRIIPVASSGVDKHTEYLMRFLAAATGGTYVFLTDHSGIGNAHLEPDVGEYEVHLLNDLLVDLIVRYTEHR</sequence>
<dbReference type="CDD" id="cd00198">
    <property type="entry name" value="vWFA"/>
    <property type="match status" value="1"/>
</dbReference>
<evidence type="ECO:0000256" key="4">
    <source>
        <dbReference type="SAM" id="MobiDB-lite"/>
    </source>
</evidence>